<sequence length="1141" mass="117795">MGLFSCCLSPSAAEPVAVAAPIQQQPVPVKQQAQPEPEPQAKVESAATAASPPVAEQRDADWSKSWSKLNQTETTAVKQTLLKVSELIERFAEGSAEREAPVHALKKALQLVATDCHASYASMSVVSADQQTFLVMGCVGGSHEATTLPNVVTAVAGSGSSVEHLMNHASSSGSRADSGGQLPCAGGTSSQAFSWSVDDVSPPPSDWLQLQGAGIRHIHAMPIRAGPEQLLGVLNLGFKHEPCLDMGSMGPHLFSTYMSLVSATLTAVVRDPGLNAYVCLARDLAAASSLDGMMQAALLGSRGALTRLKGIGAVGGSAACGAHTWLRLALISGDKSAAALFDDLSQAGVMRTSKRSSSNPSSSSAQWVATIQAAGGLVRTNIPMKNTILRIALTNKKQVLIPDVQKLINQLGNVNTDLFASRLLRPPSSVLLLPLRASGVGIYGALYCLADVHTEFSEVAKQLKEVAELLGAGLNRQLAGALAPEYVQGIQQLNHEQLLARDNTNESCGSLGGSGVFPGAITPSTVTPATTAGSLPTGGYSTTTVSSSSTGGMAGGPRSEGSFMAAATAGGALEFGSTIGTGSIHGSYCSTGGSFTGVTGLGRSFTTRQMASSTNAVATGITEKLNQKRIDAAMSEAEEEALGALQLVAQIGEGGFAKVFRGLYRGLVVAVKVVAVGDPSNERAVMKNAHEIAILRSSSHPNIIQAYSCMTDVHIRDVVALCTRQAPRQQRAELIAALTACSGSQQRNTSSSGGGTGDDATCHIEVVEYCDLGNLTSAIRSQIFNLPPPGQPGPGSRHAHSRHASRSSHRSGYESGGGCDSSTDGEGSFAGDASLGSPGSLGGHVSGGNALPPGRLRVNMRWLLLTLLEVAEGMAYLHRMGVVHCDVKPANVLLKSSNADIRGFTAKVSDFGLSRVEDDDSCATFPFNSCGTAAYVAPEALITTKKVNASVDVYAFGVMMWELFVGQRPYGNMSQQKVVEEVVLRGLRPCFPVGTPPGYASLAASCWHATAGARPTFQEVIARLQAMLHMAEESEAAAAASCSLTGSEAWGGRADGLGTPQVSGTPAAAALLAGAGLAPGAPRLSNPVSALKLTKRVADAATWGCCVRGPVAFVGEGVVHHSGAEAAARHASGWQCCAKRA</sequence>
<evidence type="ECO:0000313" key="9">
    <source>
        <dbReference type="EMBL" id="WIA18576.1"/>
    </source>
</evidence>
<feature type="compositionally biased region" description="Low complexity" evidence="7">
    <location>
        <begin position="169"/>
        <end position="180"/>
    </location>
</feature>
<feature type="compositionally biased region" description="Low complexity" evidence="7">
    <location>
        <begin position="537"/>
        <end position="551"/>
    </location>
</feature>
<evidence type="ECO:0000259" key="8">
    <source>
        <dbReference type="PROSITE" id="PS50011"/>
    </source>
</evidence>
<dbReference type="Gene3D" id="1.10.510.10">
    <property type="entry name" value="Transferase(Phosphotransferase) domain 1"/>
    <property type="match status" value="1"/>
</dbReference>
<dbReference type="InterPro" id="IPR001245">
    <property type="entry name" value="Ser-Thr/Tyr_kinase_cat_dom"/>
</dbReference>
<dbReference type="InterPro" id="IPR011009">
    <property type="entry name" value="Kinase-like_dom_sf"/>
</dbReference>
<evidence type="ECO:0000256" key="2">
    <source>
        <dbReference type="ARBA" id="ARBA00022679"/>
    </source>
</evidence>
<feature type="binding site" evidence="6">
    <location>
        <position position="672"/>
    </location>
    <ligand>
        <name>ATP</name>
        <dbReference type="ChEBI" id="CHEBI:30616"/>
    </ligand>
</feature>
<keyword evidence="1" id="KW-0723">Serine/threonine-protein kinase</keyword>
<keyword evidence="3 6" id="KW-0547">Nucleotide-binding</keyword>
<accession>A0ABY8UDN7</accession>
<evidence type="ECO:0000256" key="3">
    <source>
        <dbReference type="ARBA" id="ARBA00022741"/>
    </source>
</evidence>
<keyword evidence="5 6" id="KW-0067">ATP-binding</keyword>
<dbReference type="SUPFAM" id="SSF56112">
    <property type="entry name" value="Protein kinase-like (PK-like)"/>
    <property type="match status" value="1"/>
</dbReference>
<feature type="domain" description="Protein kinase" evidence="8">
    <location>
        <begin position="645"/>
        <end position="1028"/>
    </location>
</feature>
<dbReference type="PANTHER" id="PTHR44329">
    <property type="entry name" value="SERINE/THREONINE-PROTEIN KINASE TNNI3K-RELATED"/>
    <property type="match status" value="1"/>
</dbReference>
<gene>
    <name evidence="9" type="ORF">OEZ85_010018</name>
</gene>
<dbReference type="PROSITE" id="PS50011">
    <property type="entry name" value="PROTEIN_KINASE_DOM"/>
    <property type="match status" value="1"/>
</dbReference>
<feature type="compositionally biased region" description="Low complexity" evidence="7">
    <location>
        <begin position="25"/>
        <end position="44"/>
    </location>
</feature>
<evidence type="ECO:0000256" key="6">
    <source>
        <dbReference type="PROSITE-ProRule" id="PRU10141"/>
    </source>
</evidence>
<proteinExistence type="predicted"/>
<keyword evidence="4" id="KW-0418">Kinase</keyword>
<dbReference type="PROSITE" id="PS00107">
    <property type="entry name" value="PROTEIN_KINASE_ATP"/>
    <property type="match status" value="1"/>
</dbReference>
<dbReference type="InterPro" id="IPR000719">
    <property type="entry name" value="Prot_kinase_dom"/>
</dbReference>
<reference evidence="9 10" key="1">
    <citation type="submission" date="2023-05" db="EMBL/GenBank/DDBJ databases">
        <title>A 100% complete, gapless, phased diploid assembly of the Scenedesmus obliquus UTEX 3031 genome.</title>
        <authorList>
            <person name="Biondi T.C."/>
            <person name="Hanschen E.R."/>
            <person name="Kwon T."/>
            <person name="Eng W."/>
            <person name="Kruse C.P.S."/>
            <person name="Koehler S.I."/>
            <person name="Kunde Y."/>
            <person name="Gleasner C.D."/>
            <person name="You Mak K.T."/>
            <person name="Polle J."/>
            <person name="Hovde B.T."/>
            <person name="Starkenburg S.R."/>
        </authorList>
    </citation>
    <scope>NUCLEOTIDE SEQUENCE [LARGE SCALE GENOMIC DNA]</scope>
    <source>
        <strain evidence="9 10">DOE0152z</strain>
    </source>
</reference>
<evidence type="ECO:0000256" key="4">
    <source>
        <dbReference type="ARBA" id="ARBA00022777"/>
    </source>
</evidence>
<feature type="region of interest" description="Disordered" evidence="7">
    <location>
        <begin position="530"/>
        <end position="557"/>
    </location>
</feature>
<dbReference type="SMART" id="SM00220">
    <property type="entry name" value="S_TKc"/>
    <property type="match status" value="1"/>
</dbReference>
<feature type="region of interest" description="Disordered" evidence="7">
    <location>
        <begin position="783"/>
        <end position="835"/>
    </location>
</feature>
<keyword evidence="2" id="KW-0808">Transferase</keyword>
<evidence type="ECO:0000256" key="1">
    <source>
        <dbReference type="ARBA" id="ARBA00022527"/>
    </source>
</evidence>
<dbReference type="Proteomes" id="UP001244341">
    <property type="component" value="Chromosome 9b"/>
</dbReference>
<keyword evidence="10" id="KW-1185">Reference proteome</keyword>
<dbReference type="InterPro" id="IPR017441">
    <property type="entry name" value="Protein_kinase_ATP_BS"/>
</dbReference>
<dbReference type="InterPro" id="IPR051681">
    <property type="entry name" value="Ser/Thr_Kinases-Pseudokinases"/>
</dbReference>
<dbReference type="InterPro" id="IPR008271">
    <property type="entry name" value="Ser/Thr_kinase_AS"/>
</dbReference>
<organism evidence="9 10">
    <name type="scientific">Tetradesmus obliquus</name>
    <name type="common">Green alga</name>
    <name type="synonym">Acutodesmus obliquus</name>
    <dbReference type="NCBI Taxonomy" id="3088"/>
    <lineage>
        <taxon>Eukaryota</taxon>
        <taxon>Viridiplantae</taxon>
        <taxon>Chlorophyta</taxon>
        <taxon>core chlorophytes</taxon>
        <taxon>Chlorophyceae</taxon>
        <taxon>CS clade</taxon>
        <taxon>Sphaeropleales</taxon>
        <taxon>Scenedesmaceae</taxon>
        <taxon>Tetradesmus</taxon>
    </lineage>
</organism>
<dbReference type="PANTHER" id="PTHR44329:SF214">
    <property type="entry name" value="PROTEIN KINASE DOMAIN-CONTAINING PROTEIN"/>
    <property type="match status" value="1"/>
</dbReference>
<feature type="region of interest" description="Disordered" evidence="7">
    <location>
        <begin position="25"/>
        <end position="64"/>
    </location>
</feature>
<protein>
    <recommendedName>
        <fullName evidence="8">Protein kinase domain-containing protein</fullName>
    </recommendedName>
</protein>
<evidence type="ECO:0000256" key="7">
    <source>
        <dbReference type="SAM" id="MobiDB-lite"/>
    </source>
</evidence>
<dbReference type="Pfam" id="PF07714">
    <property type="entry name" value="PK_Tyr_Ser-Thr"/>
    <property type="match status" value="2"/>
</dbReference>
<evidence type="ECO:0000313" key="10">
    <source>
        <dbReference type="Proteomes" id="UP001244341"/>
    </source>
</evidence>
<feature type="region of interest" description="Disordered" evidence="7">
    <location>
        <begin position="165"/>
        <end position="187"/>
    </location>
</feature>
<dbReference type="EMBL" id="CP126216">
    <property type="protein sequence ID" value="WIA18576.1"/>
    <property type="molecule type" value="Genomic_DNA"/>
</dbReference>
<feature type="compositionally biased region" description="Basic residues" evidence="7">
    <location>
        <begin position="797"/>
        <end position="809"/>
    </location>
</feature>
<dbReference type="Gene3D" id="3.30.200.20">
    <property type="entry name" value="Phosphorylase Kinase, domain 1"/>
    <property type="match status" value="1"/>
</dbReference>
<dbReference type="PROSITE" id="PS00108">
    <property type="entry name" value="PROTEIN_KINASE_ST"/>
    <property type="match status" value="1"/>
</dbReference>
<evidence type="ECO:0000256" key="5">
    <source>
        <dbReference type="ARBA" id="ARBA00022840"/>
    </source>
</evidence>
<name>A0ABY8UDN7_TETOB</name>